<evidence type="ECO:0008006" key="4">
    <source>
        <dbReference type="Google" id="ProtNLM"/>
    </source>
</evidence>
<keyword evidence="1" id="KW-1133">Transmembrane helix</keyword>
<dbReference type="Proteomes" id="UP000029864">
    <property type="component" value="Unassembled WGS sequence"/>
</dbReference>
<keyword evidence="3" id="KW-1185">Reference proteome</keyword>
<evidence type="ECO:0000313" key="3">
    <source>
        <dbReference type="Proteomes" id="UP000029864"/>
    </source>
</evidence>
<name>A0A099JTM1_9MICO</name>
<evidence type="ECO:0000313" key="2">
    <source>
        <dbReference type="EMBL" id="KGJ81739.1"/>
    </source>
</evidence>
<proteinExistence type="predicted"/>
<gene>
    <name evidence="2" type="ORF">GY21_01230</name>
</gene>
<sequence length="193" mass="20056">MKHRSTYQRIVRRETHSAKSALAITLAAIVILALAYVAVECVLAFLQRPPLLVAPGEALAAAAELPAGVAASALLGAGALATLVGVVLVVAALTPGRRFDHVGETSRTALVVDNRAIASALARRASHAADLDPDRVVVSVSRRVAEVRVQPASGWPVNRDAIADAVADELSHLALTPTLRHRVIVSKQGVVGA</sequence>
<comment type="caution">
    <text evidence="2">The sequence shown here is derived from an EMBL/GenBank/DDBJ whole genome shotgun (WGS) entry which is preliminary data.</text>
</comment>
<dbReference type="eggNOG" id="ENOG50345PG">
    <property type="taxonomic scope" value="Bacteria"/>
</dbReference>
<reference evidence="2 3" key="1">
    <citation type="submission" date="2014-08" db="EMBL/GenBank/DDBJ databases">
        <authorList>
            <person name="Sisinthy S."/>
        </authorList>
    </citation>
    <scope>NUCLEOTIDE SEQUENCE [LARGE SCALE GENOMIC DNA]</scope>
    <source>
        <strain evidence="2 3">RuG17</strain>
    </source>
</reference>
<dbReference type="STRING" id="1001240.GY21_01230"/>
<protein>
    <recommendedName>
        <fullName evidence="4">DNA/RNA endonuclease G, NUC1</fullName>
    </recommendedName>
</protein>
<accession>A0A099JTM1</accession>
<evidence type="ECO:0000256" key="1">
    <source>
        <dbReference type="SAM" id="Phobius"/>
    </source>
</evidence>
<dbReference type="EMBL" id="JPXF01000003">
    <property type="protein sequence ID" value="KGJ81739.1"/>
    <property type="molecule type" value="Genomic_DNA"/>
</dbReference>
<organism evidence="2 3">
    <name type="scientific">Cryobacterium roopkundense</name>
    <dbReference type="NCBI Taxonomy" id="1001240"/>
    <lineage>
        <taxon>Bacteria</taxon>
        <taxon>Bacillati</taxon>
        <taxon>Actinomycetota</taxon>
        <taxon>Actinomycetes</taxon>
        <taxon>Micrococcales</taxon>
        <taxon>Microbacteriaceae</taxon>
        <taxon>Cryobacterium</taxon>
    </lineage>
</organism>
<feature type="transmembrane region" description="Helical" evidence="1">
    <location>
        <begin position="67"/>
        <end position="93"/>
    </location>
</feature>
<keyword evidence="1" id="KW-0812">Transmembrane</keyword>
<dbReference type="AlphaFoldDB" id="A0A099JTM1"/>
<feature type="transmembrane region" description="Helical" evidence="1">
    <location>
        <begin position="21"/>
        <end position="47"/>
    </location>
</feature>
<keyword evidence="1" id="KW-0472">Membrane</keyword>